<dbReference type="RefSeq" id="WP_311957099.1">
    <property type="nucleotide sequence ID" value="NZ_JARQDZ010000001.1"/>
</dbReference>
<evidence type="ECO:0008006" key="3">
    <source>
        <dbReference type="Google" id="ProtNLM"/>
    </source>
</evidence>
<proteinExistence type="predicted"/>
<sequence length="134" mass="15015">MSKNNLIEVGFKKQVQPVRIAGLDFGIKTGKKYRDQYLSELPKMLEVIQEQEKVIKTASESGDYKAIVEANDKVESVVKDVIDLVLGEGSFDKLMDAADDEIDLVVGAFLEVADQYKKLQTKQKAQSYIDGKKK</sequence>
<gene>
    <name evidence="1" type="ORF">P7I34_03890</name>
</gene>
<comment type="caution">
    <text evidence="1">The sequence shown here is derived from an EMBL/GenBank/DDBJ whole genome shotgun (WGS) entry which is preliminary data.</text>
</comment>
<evidence type="ECO:0000313" key="2">
    <source>
        <dbReference type="Proteomes" id="UP001253851"/>
    </source>
</evidence>
<dbReference type="EMBL" id="JARQDZ010000001">
    <property type="protein sequence ID" value="MDT2981794.1"/>
    <property type="molecule type" value="Genomic_DNA"/>
</dbReference>
<evidence type="ECO:0000313" key="1">
    <source>
        <dbReference type="EMBL" id="MDT2981794.1"/>
    </source>
</evidence>
<reference evidence="1 2" key="1">
    <citation type="submission" date="2023-03" db="EMBL/GenBank/DDBJ databases">
        <authorList>
            <person name="Shen W."/>
            <person name="Cai J."/>
        </authorList>
    </citation>
    <scope>NUCLEOTIDE SEQUENCE [LARGE SCALE GENOMIC DNA]</scope>
    <source>
        <strain evidence="1 2">B516</strain>
    </source>
</reference>
<name>A0ABD5FJC3_ENTCA</name>
<accession>A0ABD5FJC3</accession>
<dbReference type="Proteomes" id="UP001253851">
    <property type="component" value="Unassembled WGS sequence"/>
</dbReference>
<protein>
    <recommendedName>
        <fullName evidence="3">Phage protein</fullName>
    </recommendedName>
</protein>
<organism evidence="1 2">
    <name type="scientific">Enterococcus casseliflavus</name>
    <name type="common">Enterococcus flavescens</name>
    <dbReference type="NCBI Taxonomy" id="37734"/>
    <lineage>
        <taxon>Bacteria</taxon>
        <taxon>Bacillati</taxon>
        <taxon>Bacillota</taxon>
        <taxon>Bacilli</taxon>
        <taxon>Lactobacillales</taxon>
        <taxon>Enterococcaceae</taxon>
        <taxon>Enterococcus</taxon>
    </lineage>
</organism>
<dbReference type="AlphaFoldDB" id="A0ABD5FJC3"/>